<feature type="transmembrane region" description="Helical" evidence="7">
    <location>
        <begin position="235"/>
        <end position="256"/>
    </location>
</feature>
<dbReference type="OrthoDB" id="9783757at2"/>
<reference evidence="9 10" key="1">
    <citation type="submission" date="2019-12" db="EMBL/GenBank/DDBJ databases">
        <title>The draft genomic sequence of strain Chitinophaga oryziterrae JCM 16595.</title>
        <authorList>
            <person name="Zhang X."/>
        </authorList>
    </citation>
    <scope>NUCLEOTIDE SEQUENCE [LARGE SCALE GENOMIC DNA]</scope>
    <source>
        <strain evidence="9 10">JCM 16595</strain>
    </source>
</reference>
<keyword evidence="6 7" id="KW-0472">Membrane</keyword>
<evidence type="ECO:0000313" key="10">
    <source>
        <dbReference type="Proteomes" id="UP000468388"/>
    </source>
</evidence>
<dbReference type="GO" id="GO:0022857">
    <property type="term" value="F:transmembrane transporter activity"/>
    <property type="evidence" value="ECO:0007669"/>
    <property type="project" value="InterPro"/>
</dbReference>
<comment type="similarity">
    <text evidence="2">Belongs to the major facilitator superfamily.</text>
</comment>
<dbReference type="AlphaFoldDB" id="A0A6N8JKB3"/>
<dbReference type="GO" id="GO:0012505">
    <property type="term" value="C:endomembrane system"/>
    <property type="evidence" value="ECO:0007669"/>
    <property type="project" value="UniProtKB-SubCell"/>
</dbReference>
<evidence type="ECO:0000256" key="2">
    <source>
        <dbReference type="ARBA" id="ARBA00008335"/>
    </source>
</evidence>
<dbReference type="RefSeq" id="WP_157303412.1">
    <property type="nucleotide sequence ID" value="NZ_BAAAZB010000018.1"/>
</dbReference>
<dbReference type="InterPro" id="IPR036259">
    <property type="entry name" value="MFS_trans_sf"/>
</dbReference>
<feature type="transmembrane region" description="Helical" evidence="7">
    <location>
        <begin position="378"/>
        <end position="397"/>
    </location>
</feature>
<feature type="transmembrane region" description="Helical" evidence="7">
    <location>
        <begin position="294"/>
        <end position="318"/>
    </location>
</feature>
<dbReference type="EMBL" id="WRXO01000012">
    <property type="protein sequence ID" value="MVT44622.1"/>
    <property type="molecule type" value="Genomic_DNA"/>
</dbReference>
<dbReference type="GO" id="GO:0016020">
    <property type="term" value="C:membrane"/>
    <property type="evidence" value="ECO:0007669"/>
    <property type="project" value="TreeGrafter"/>
</dbReference>
<evidence type="ECO:0000256" key="7">
    <source>
        <dbReference type="SAM" id="Phobius"/>
    </source>
</evidence>
<feature type="transmembrane region" description="Helical" evidence="7">
    <location>
        <begin position="46"/>
        <end position="65"/>
    </location>
</feature>
<protein>
    <submittedName>
        <fullName evidence="9">MFS transporter</fullName>
    </submittedName>
</protein>
<keyword evidence="4 7" id="KW-0812">Transmembrane</keyword>
<dbReference type="Pfam" id="PF07690">
    <property type="entry name" value="MFS_1"/>
    <property type="match status" value="1"/>
</dbReference>
<sequence length="411" mass="44622">MKNNTIQPGKLFFTSCLALIVTAMTFAIRAEIVKIWGNDFNLNGEQLGFIAGTAFWGFTLAQIVGGPLIDLLGMKKIIYIAFFGHIAGVIMTIMAWNFWSLFAGTLLIGIANGSVEATCNPLVATIFSTQKTKMLNRFHMWFPGGNVLGALIAYFMIEQLHMSWTALMCVLLVPTLLYGGLFFSLRFPQTERAASGISYSGMLKACIGPFFLFMVICMVLTASTELGTGQWISALLGQVGVPAILIFAFINGIMAIGRLFAGPVVHRLNPVGMLLFSSIFAALGLFWLSRASGYETFAAAGVFAVGVCYFWPTMLGFVSEYMPQTGALGLNIMGGAGMLSVAVILPFMGNWFDANKQKALVQGADQALAELQAGRDTLMTVAILPIILIVAFTFLYIRFRNKPKVVLAHNV</sequence>
<evidence type="ECO:0000256" key="3">
    <source>
        <dbReference type="ARBA" id="ARBA00022448"/>
    </source>
</evidence>
<keyword evidence="10" id="KW-1185">Reference proteome</keyword>
<accession>A0A6N8JKB3</accession>
<feature type="transmembrane region" description="Helical" evidence="7">
    <location>
        <begin position="163"/>
        <end position="185"/>
    </location>
</feature>
<dbReference type="PANTHER" id="PTHR23514:SF3">
    <property type="entry name" value="BYPASS OF STOP CODON PROTEIN 6"/>
    <property type="match status" value="1"/>
</dbReference>
<feature type="domain" description="Major facilitator superfamily (MFS) profile" evidence="8">
    <location>
        <begin position="11"/>
        <end position="400"/>
    </location>
</feature>
<keyword evidence="5 7" id="KW-1133">Transmembrane helix</keyword>
<comment type="caution">
    <text evidence="9">The sequence shown here is derived from an EMBL/GenBank/DDBJ whole genome shotgun (WGS) entry which is preliminary data.</text>
</comment>
<dbReference type="InterPro" id="IPR011701">
    <property type="entry name" value="MFS"/>
</dbReference>
<proteinExistence type="inferred from homology"/>
<dbReference type="Proteomes" id="UP000468388">
    <property type="component" value="Unassembled WGS sequence"/>
</dbReference>
<evidence type="ECO:0000256" key="1">
    <source>
        <dbReference type="ARBA" id="ARBA00004127"/>
    </source>
</evidence>
<dbReference type="SUPFAM" id="SSF103473">
    <property type="entry name" value="MFS general substrate transporter"/>
    <property type="match status" value="1"/>
</dbReference>
<name>A0A6N8JKB3_9BACT</name>
<feature type="transmembrane region" description="Helical" evidence="7">
    <location>
        <begin position="330"/>
        <end position="352"/>
    </location>
</feature>
<gene>
    <name evidence="9" type="ORF">GO495_28780</name>
</gene>
<keyword evidence="3" id="KW-0813">Transport</keyword>
<feature type="transmembrane region" description="Helical" evidence="7">
    <location>
        <begin position="105"/>
        <end position="126"/>
    </location>
</feature>
<feature type="transmembrane region" description="Helical" evidence="7">
    <location>
        <begin position="77"/>
        <end position="99"/>
    </location>
</feature>
<dbReference type="InterPro" id="IPR051788">
    <property type="entry name" value="MFS_Transporter"/>
</dbReference>
<evidence type="ECO:0000256" key="5">
    <source>
        <dbReference type="ARBA" id="ARBA00022989"/>
    </source>
</evidence>
<organism evidence="9 10">
    <name type="scientific">Chitinophaga oryziterrae</name>
    <dbReference type="NCBI Taxonomy" id="1031224"/>
    <lineage>
        <taxon>Bacteria</taxon>
        <taxon>Pseudomonadati</taxon>
        <taxon>Bacteroidota</taxon>
        <taxon>Chitinophagia</taxon>
        <taxon>Chitinophagales</taxon>
        <taxon>Chitinophagaceae</taxon>
        <taxon>Chitinophaga</taxon>
    </lineage>
</organism>
<feature type="transmembrane region" description="Helical" evidence="7">
    <location>
        <begin position="268"/>
        <end position="288"/>
    </location>
</feature>
<evidence type="ECO:0000256" key="6">
    <source>
        <dbReference type="ARBA" id="ARBA00023136"/>
    </source>
</evidence>
<dbReference type="Gene3D" id="1.20.1250.20">
    <property type="entry name" value="MFS general substrate transporter like domains"/>
    <property type="match status" value="1"/>
</dbReference>
<feature type="transmembrane region" description="Helical" evidence="7">
    <location>
        <begin position="205"/>
        <end position="223"/>
    </location>
</feature>
<evidence type="ECO:0000256" key="4">
    <source>
        <dbReference type="ARBA" id="ARBA00022692"/>
    </source>
</evidence>
<dbReference type="PANTHER" id="PTHR23514">
    <property type="entry name" value="BYPASS OF STOP CODON PROTEIN 6"/>
    <property type="match status" value="1"/>
</dbReference>
<dbReference type="PROSITE" id="PS50850">
    <property type="entry name" value="MFS"/>
    <property type="match status" value="1"/>
</dbReference>
<feature type="transmembrane region" description="Helical" evidence="7">
    <location>
        <begin position="138"/>
        <end position="157"/>
    </location>
</feature>
<evidence type="ECO:0000313" key="9">
    <source>
        <dbReference type="EMBL" id="MVT44622.1"/>
    </source>
</evidence>
<comment type="subcellular location">
    <subcellularLocation>
        <location evidence="1">Endomembrane system</location>
        <topology evidence="1">Multi-pass membrane protein</topology>
    </subcellularLocation>
</comment>
<evidence type="ECO:0000259" key="8">
    <source>
        <dbReference type="PROSITE" id="PS50850"/>
    </source>
</evidence>
<dbReference type="InterPro" id="IPR020846">
    <property type="entry name" value="MFS_dom"/>
</dbReference>